<dbReference type="InterPro" id="IPR009057">
    <property type="entry name" value="Homeodomain-like_sf"/>
</dbReference>
<name>A0A8H3MH40_9GLOM</name>
<dbReference type="SUPFAM" id="SSF46689">
    <property type="entry name" value="Homeodomain-like"/>
    <property type="match status" value="1"/>
</dbReference>
<protein>
    <submittedName>
        <fullName evidence="2">IS630 family transposase</fullName>
    </submittedName>
</protein>
<dbReference type="InterPro" id="IPR036397">
    <property type="entry name" value="RNaseH_sf"/>
</dbReference>
<comment type="caution">
    <text evidence="2">The sequence shown here is derived from an EMBL/GenBank/DDBJ whole genome shotgun (WGS) entry which is preliminary data.</text>
</comment>
<reference evidence="2" key="1">
    <citation type="submission" date="2019-10" db="EMBL/GenBank/DDBJ databases">
        <title>Conservation and host-specific expression of non-tandemly repeated heterogenous ribosome RNA gene in arbuscular mycorrhizal fungi.</title>
        <authorList>
            <person name="Maeda T."/>
            <person name="Kobayashi Y."/>
            <person name="Nakagawa T."/>
            <person name="Ezawa T."/>
            <person name="Yamaguchi K."/>
            <person name="Bino T."/>
            <person name="Nishimoto Y."/>
            <person name="Shigenobu S."/>
            <person name="Kawaguchi M."/>
        </authorList>
    </citation>
    <scope>NUCLEOTIDE SEQUENCE</scope>
    <source>
        <strain evidence="2">HR1</strain>
    </source>
</reference>
<dbReference type="GO" id="GO:0015074">
    <property type="term" value="P:DNA integration"/>
    <property type="evidence" value="ECO:0007669"/>
    <property type="project" value="InterPro"/>
</dbReference>
<dbReference type="OrthoDB" id="9996331at2759"/>
<dbReference type="GO" id="GO:0006313">
    <property type="term" value="P:DNA transposition"/>
    <property type="evidence" value="ECO:0007669"/>
    <property type="project" value="InterPro"/>
</dbReference>
<gene>
    <name evidence="2" type="ORF">RCL2_003099600</name>
</gene>
<dbReference type="AlphaFoldDB" id="A0A8H3MH40"/>
<sequence>MDDNLDHLQNYRRSEVGYGKIASYIKCSKPTVAYWIQQYRQDKDLTDKQRLGRLRTTTKAQDNQIVKMAKKKHDITSTEIQQKLKKKDVTVSSRTIRRRLVESGGKFVKEISKPLLFEQHRIKRLKWAKKHKNFDWNKVIFTDESTFQLFQSNRKVHVWGCFSVQGFGKLICFERNLDALFMCSIYERGLIPSACELFGIDSIDWILQEYNDPKHRSKICKKWKEENEATVLPWPSMSPNQNPIENVWQLLKIKISKKKINTTRILKAQLAREWNQLSEYLAKNLVNSMERRVTALIEVGGDFTMY</sequence>
<dbReference type="Proteomes" id="UP000615446">
    <property type="component" value="Unassembled WGS sequence"/>
</dbReference>
<dbReference type="GO" id="GO:0003677">
    <property type="term" value="F:DNA binding"/>
    <property type="evidence" value="ECO:0007669"/>
    <property type="project" value="InterPro"/>
</dbReference>
<dbReference type="InterPro" id="IPR002492">
    <property type="entry name" value="Transposase_Tc1-like"/>
</dbReference>
<dbReference type="InterPro" id="IPR052338">
    <property type="entry name" value="Transposase_5"/>
</dbReference>
<organism evidence="2 3">
    <name type="scientific">Rhizophagus clarus</name>
    <dbReference type="NCBI Taxonomy" id="94130"/>
    <lineage>
        <taxon>Eukaryota</taxon>
        <taxon>Fungi</taxon>
        <taxon>Fungi incertae sedis</taxon>
        <taxon>Mucoromycota</taxon>
        <taxon>Glomeromycotina</taxon>
        <taxon>Glomeromycetes</taxon>
        <taxon>Glomerales</taxon>
        <taxon>Glomeraceae</taxon>
        <taxon>Rhizophagus</taxon>
    </lineage>
</organism>
<dbReference type="Pfam" id="PF01498">
    <property type="entry name" value="HTH_Tnp_Tc3_2"/>
    <property type="match status" value="1"/>
</dbReference>
<dbReference type="EMBL" id="BLAL01000356">
    <property type="protein sequence ID" value="GET04696.1"/>
    <property type="molecule type" value="Genomic_DNA"/>
</dbReference>
<proteinExistence type="predicted"/>
<accession>A0A8H3MH40</accession>
<evidence type="ECO:0000313" key="2">
    <source>
        <dbReference type="EMBL" id="GET04696.1"/>
    </source>
</evidence>
<feature type="domain" description="Transposase Tc1-like" evidence="1">
    <location>
        <begin position="63"/>
        <end position="133"/>
    </location>
</feature>
<evidence type="ECO:0000313" key="3">
    <source>
        <dbReference type="Proteomes" id="UP000615446"/>
    </source>
</evidence>
<dbReference type="PANTHER" id="PTHR23022">
    <property type="entry name" value="TRANSPOSABLE ELEMENT-RELATED"/>
    <property type="match status" value="1"/>
</dbReference>
<dbReference type="Gene3D" id="3.30.420.10">
    <property type="entry name" value="Ribonuclease H-like superfamily/Ribonuclease H"/>
    <property type="match status" value="1"/>
</dbReference>
<evidence type="ECO:0000259" key="1">
    <source>
        <dbReference type="Pfam" id="PF01498"/>
    </source>
</evidence>
<dbReference type="PANTHER" id="PTHR23022:SF134">
    <property type="entry name" value="TRANSPOSABLE ELEMENT TC1 TRANSPOSASE"/>
    <property type="match status" value="1"/>
</dbReference>